<dbReference type="Proteomes" id="UP000199256">
    <property type="component" value="Unassembled WGS sequence"/>
</dbReference>
<name>A0A1H7QNQ7_9GAMM</name>
<organism evidence="1 2">
    <name type="scientific">Ectothiorhodospira marina</name>
    <dbReference type="NCBI Taxonomy" id="1396821"/>
    <lineage>
        <taxon>Bacteria</taxon>
        <taxon>Pseudomonadati</taxon>
        <taxon>Pseudomonadota</taxon>
        <taxon>Gammaproteobacteria</taxon>
        <taxon>Chromatiales</taxon>
        <taxon>Ectothiorhodospiraceae</taxon>
        <taxon>Ectothiorhodospira</taxon>
    </lineage>
</organism>
<proteinExistence type="predicted"/>
<protein>
    <submittedName>
        <fullName evidence="1">Acetolactate synthase, small subunit</fullName>
    </submittedName>
</protein>
<evidence type="ECO:0000313" key="2">
    <source>
        <dbReference type="Proteomes" id="UP000199256"/>
    </source>
</evidence>
<keyword evidence="2" id="KW-1185">Reference proteome</keyword>
<dbReference type="STRING" id="1396821.SAMN05444515_11834"/>
<dbReference type="Pfam" id="PF13710">
    <property type="entry name" value="ACT_5"/>
    <property type="match status" value="1"/>
</dbReference>
<dbReference type="AlphaFoldDB" id="A0A1H7QNQ7"/>
<dbReference type="OrthoDB" id="6198158at2"/>
<dbReference type="EMBL" id="FOAA01000018">
    <property type="protein sequence ID" value="SEL48907.1"/>
    <property type="molecule type" value="Genomic_DNA"/>
</dbReference>
<sequence>MNPQFQLLARPADGSLERILRTVRSRGFEVRDMHVRLDDDGHRYHVRLKVAGSRDPSMLARQLEKLCDVEHLAALHTAGAADEPANAPRMAAG</sequence>
<accession>A0A1H7QNQ7</accession>
<dbReference type="InterPro" id="IPR045865">
    <property type="entry name" value="ACT-like_dom_sf"/>
</dbReference>
<evidence type="ECO:0000313" key="1">
    <source>
        <dbReference type="EMBL" id="SEL48907.1"/>
    </source>
</evidence>
<reference evidence="2" key="1">
    <citation type="submission" date="2016-10" db="EMBL/GenBank/DDBJ databases">
        <authorList>
            <person name="Varghese N."/>
            <person name="Submissions S."/>
        </authorList>
    </citation>
    <scope>NUCLEOTIDE SEQUENCE [LARGE SCALE GENOMIC DNA]</scope>
    <source>
        <strain evidence="2">DSM 241</strain>
    </source>
</reference>
<dbReference type="RefSeq" id="WP_090255182.1">
    <property type="nucleotide sequence ID" value="NZ_FOAA01000018.1"/>
</dbReference>
<gene>
    <name evidence="1" type="ORF">SAMN05444515_11834</name>
</gene>
<dbReference type="SUPFAM" id="SSF55021">
    <property type="entry name" value="ACT-like"/>
    <property type="match status" value="1"/>
</dbReference>